<keyword evidence="1" id="KW-1133">Transmembrane helix</keyword>
<feature type="transmembrane region" description="Helical" evidence="1">
    <location>
        <begin position="61"/>
        <end position="79"/>
    </location>
</feature>
<dbReference type="AlphaFoldDB" id="A0AAV5F7T5"/>
<name>A0AAV5F7T5_ELECO</name>
<evidence type="ECO:0000313" key="2">
    <source>
        <dbReference type="EMBL" id="GJN31719.1"/>
    </source>
</evidence>
<accession>A0AAV5F7T5</accession>
<dbReference type="Proteomes" id="UP001054889">
    <property type="component" value="Unassembled WGS sequence"/>
</dbReference>
<gene>
    <name evidence="2" type="primary">gb20153</name>
    <name evidence="2" type="ORF">PR202_gb20153</name>
</gene>
<evidence type="ECO:0008006" key="4">
    <source>
        <dbReference type="Google" id="ProtNLM"/>
    </source>
</evidence>
<proteinExistence type="predicted"/>
<sequence>MDLESYDYELCLLQREETLRHLFITCNFAKQCWQTIGITMPRTLQPLQFISRVKRKLRVPFFMKIMILMVWCIWIKGMIGSSMEKTHQWKVVRALQKGNHLGYPSCESCTQKHNYGYG</sequence>
<reference evidence="2" key="1">
    <citation type="journal article" date="2018" name="DNA Res.">
        <title>Multiple hybrid de novo genome assembly of finger millet, an orphan allotetraploid crop.</title>
        <authorList>
            <person name="Hatakeyama M."/>
            <person name="Aluri S."/>
            <person name="Balachadran M.T."/>
            <person name="Sivarajan S.R."/>
            <person name="Patrignani A."/>
            <person name="Gruter S."/>
            <person name="Poveda L."/>
            <person name="Shimizu-Inatsugi R."/>
            <person name="Baeten J."/>
            <person name="Francoijs K.J."/>
            <person name="Nataraja K.N."/>
            <person name="Reddy Y.A.N."/>
            <person name="Phadnis S."/>
            <person name="Ravikumar R.L."/>
            <person name="Schlapbach R."/>
            <person name="Sreeman S.M."/>
            <person name="Shimizu K.K."/>
        </authorList>
    </citation>
    <scope>NUCLEOTIDE SEQUENCE</scope>
</reference>
<keyword evidence="3" id="KW-1185">Reference proteome</keyword>
<organism evidence="2 3">
    <name type="scientific">Eleusine coracana subsp. coracana</name>
    <dbReference type="NCBI Taxonomy" id="191504"/>
    <lineage>
        <taxon>Eukaryota</taxon>
        <taxon>Viridiplantae</taxon>
        <taxon>Streptophyta</taxon>
        <taxon>Embryophyta</taxon>
        <taxon>Tracheophyta</taxon>
        <taxon>Spermatophyta</taxon>
        <taxon>Magnoliopsida</taxon>
        <taxon>Liliopsida</taxon>
        <taxon>Poales</taxon>
        <taxon>Poaceae</taxon>
        <taxon>PACMAD clade</taxon>
        <taxon>Chloridoideae</taxon>
        <taxon>Cynodonteae</taxon>
        <taxon>Eleusininae</taxon>
        <taxon>Eleusine</taxon>
    </lineage>
</organism>
<reference evidence="2" key="2">
    <citation type="submission" date="2021-12" db="EMBL/GenBank/DDBJ databases">
        <title>Resequencing data analysis of finger millet.</title>
        <authorList>
            <person name="Hatakeyama M."/>
            <person name="Aluri S."/>
            <person name="Balachadran M.T."/>
            <person name="Sivarajan S.R."/>
            <person name="Poveda L."/>
            <person name="Shimizu-Inatsugi R."/>
            <person name="Schlapbach R."/>
            <person name="Sreeman S.M."/>
            <person name="Shimizu K.K."/>
        </authorList>
    </citation>
    <scope>NUCLEOTIDE SEQUENCE</scope>
</reference>
<evidence type="ECO:0000256" key="1">
    <source>
        <dbReference type="SAM" id="Phobius"/>
    </source>
</evidence>
<dbReference type="EMBL" id="BQKI01000082">
    <property type="protein sequence ID" value="GJN31719.1"/>
    <property type="molecule type" value="Genomic_DNA"/>
</dbReference>
<protein>
    <recommendedName>
        <fullName evidence="4">Reverse transcriptase zinc-binding domain-containing protein</fullName>
    </recommendedName>
</protein>
<comment type="caution">
    <text evidence="2">The sequence shown here is derived from an EMBL/GenBank/DDBJ whole genome shotgun (WGS) entry which is preliminary data.</text>
</comment>
<keyword evidence="1" id="KW-0472">Membrane</keyword>
<evidence type="ECO:0000313" key="3">
    <source>
        <dbReference type="Proteomes" id="UP001054889"/>
    </source>
</evidence>
<keyword evidence="1" id="KW-0812">Transmembrane</keyword>